<evidence type="ECO:0000259" key="1">
    <source>
        <dbReference type="PROSITE" id="PS50878"/>
    </source>
</evidence>
<proteinExistence type="predicted"/>
<dbReference type="Proteomes" id="UP000025227">
    <property type="component" value="Unplaced"/>
</dbReference>
<protein>
    <submittedName>
        <fullName evidence="3">Reverse transcriptase domain-containing protein</fullName>
    </submittedName>
</protein>
<dbReference type="AlphaFoldDB" id="A0A7I5E9D2"/>
<sequence>MSSKLFSAAFKNLMLQMEWKGMGVKVDGHYSHHLRFADNIELITSNIEQAEQMLAKFDNASGKLGLPLNLTKTMLMRNELIADALSTLNGTSTNECFSYLYIEPEVNMMNDLAQKLRRRKLLMLRVPLYTRAQKGIRNFELRRRTNNKDAFDYAEKSKIRWTKHIIMRCSDDC</sequence>
<reference evidence="3" key="1">
    <citation type="submission" date="2020-12" db="UniProtKB">
        <authorList>
            <consortium name="WormBaseParasite"/>
        </authorList>
    </citation>
    <scope>IDENTIFICATION</scope>
    <source>
        <strain evidence="3">MHco3</strain>
    </source>
</reference>
<evidence type="ECO:0000313" key="2">
    <source>
        <dbReference type="Proteomes" id="UP000025227"/>
    </source>
</evidence>
<dbReference type="InterPro" id="IPR000477">
    <property type="entry name" value="RT_dom"/>
</dbReference>
<keyword evidence="2" id="KW-1185">Reference proteome</keyword>
<name>A0A7I5E9D2_HAECO</name>
<evidence type="ECO:0000313" key="3">
    <source>
        <dbReference type="WBParaSite" id="HCON_00083450-00001"/>
    </source>
</evidence>
<dbReference type="PROSITE" id="PS50878">
    <property type="entry name" value="RT_POL"/>
    <property type="match status" value="1"/>
</dbReference>
<accession>A0A7I5E9D2</accession>
<feature type="domain" description="Reverse transcriptase" evidence="1">
    <location>
        <begin position="1"/>
        <end position="93"/>
    </location>
</feature>
<organism evidence="2 3">
    <name type="scientific">Haemonchus contortus</name>
    <name type="common">Barber pole worm</name>
    <dbReference type="NCBI Taxonomy" id="6289"/>
    <lineage>
        <taxon>Eukaryota</taxon>
        <taxon>Metazoa</taxon>
        <taxon>Ecdysozoa</taxon>
        <taxon>Nematoda</taxon>
        <taxon>Chromadorea</taxon>
        <taxon>Rhabditida</taxon>
        <taxon>Rhabditina</taxon>
        <taxon>Rhabditomorpha</taxon>
        <taxon>Strongyloidea</taxon>
        <taxon>Trichostrongylidae</taxon>
        <taxon>Haemonchus</taxon>
    </lineage>
</organism>
<dbReference type="WBParaSite" id="HCON_00083450-00001">
    <property type="protein sequence ID" value="HCON_00083450-00001"/>
    <property type="gene ID" value="HCON_00083450"/>
</dbReference>